<protein>
    <submittedName>
        <fullName evidence="1">Uncharacterized protein</fullName>
    </submittedName>
</protein>
<comment type="caution">
    <text evidence="1">The sequence shown here is derived from an EMBL/GenBank/DDBJ whole genome shotgun (WGS) entry which is preliminary data.</text>
</comment>
<dbReference type="Proteomes" id="UP001148662">
    <property type="component" value="Unassembled WGS sequence"/>
</dbReference>
<accession>A0ACC1SEB1</accession>
<name>A0ACC1SEB1_9APHY</name>
<gene>
    <name evidence="1" type="ORF">NM688_g6612</name>
</gene>
<proteinExistence type="predicted"/>
<sequence length="340" mass="36497">MSELSSSAGDAKHSRDPDSQSVEWRESEHLQRFMGDHGDAIHSDQDPTSEPIHTELAVLHNTKDETVVGHGEYERSLAVQDGAGDIEAVEPGDFQNGTRGAALREACDLLEETEEPNLRGFHYPEVEARDTALGISYNCQPEAADPSRAVSEPCGIQATRSGDAGAVVRATRRSRAELVSYELMEPRVPEAAEVDGAGGEVHGFPVEMDDVQLIAFQRPGVTVESRSSPSIEVEGVELKEPRSLGIETGRIKHGNFHHPRTEVTELGARAENLPGSQLNESSDASADNGGFYGPQAEVEGREFSEPRTPQTGVALIIGSIMISMLRRLGPRAVAEGAGSA</sequence>
<dbReference type="EMBL" id="JANHOG010001392">
    <property type="protein sequence ID" value="KAJ3537851.1"/>
    <property type="molecule type" value="Genomic_DNA"/>
</dbReference>
<keyword evidence="2" id="KW-1185">Reference proteome</keyword>
<evidence type="ECO:0000313" key="1">
    <source>
        <dbReference type="EMBL" id="KAJ3537851.1"/>
    </source>
</evidence>
<organism evidence="1 2">
    <name type="scientific">Phlebia brevispora</name>
    <dbReference type="NCBI Taxonomy" id="194682"/>
    <lineage>
        <taxon>Eukaryota</taxon>
        <taxon>Fungi</taxon>
        <taxon>Dikarya</taxon>
        <taxon>Basidiomycota</taxon>
        <taxon>Agaricomycotina</taxon>
        <taxon>Agaricomycetes</taxon>
        <taxon>Polyporales</taxon>
        <taxon>Meruliaceae</taxon>
        <taxon>Phlebia</taxon>
    </lineage>
</organism>
<evidence type="ECO:0000313" key="2">
    <source>
        <dbReference type="Proteomes" id="UP001148662"/>
    </source>
</evidence>
<reference evidence="1" key="1">
    <citation type="submission" date="2022-07" db="EMBL/GenBank/DDBJ databases">
        <title>Genome Sequence of Phlebia brevispora.</title>
        <authorList>
            <person name="Buettner E."/>
        </authorList>
    </citation>
    <scope>NUCLEOTIDE SEQUENCE</scope>
    <source>
        <strain evidence="1">MPL23</strain>
    </source>
</reference>